<reference evidence="2 3" key="1">
    <citation type="submission" date="2016-07" db="EMBL/GenBank/DDBJ databases">
        <title>Multiple horizontal gene transfer events from other fungi enriched the ability of initially mycotrophic Trichoderma (Ascomycota) to feed on dead plant biomass.</title>
        <authorList>
            <consortium name="DOE Joint Genome Institute"/>
            <person name="Aerts A."/>
            <person name="Atanasova L."/>
            <person name="Chenthamara K."/>
            <person name="Zhang J."/>
            <person name="Grujic M."/>
            <person name="Henrissat B."/>
            <person name="Kuo A."/>
            <person name="Salamov A."/>
            <person name="Lipzen A."/>
            <person name="Labutti K."/>
            <person name="Barry K."/>
            <person name="Miao Y."/>
            <person name="Rahimi M.J."/>
            <person name="Shen Q."/>
            <person name="Grigoriev I.V."/>
            <person name="Kubicek C.P."/>
            <person name="Druzhinina I.S."/>
        </authorList>
    </citation>
    <scope>NUCLEOTIDE SEQUENCE [LARGE SCALE GENOMIC DNA]</scope>
    <source>
        <strain evidence="2 3">CBS 226.95</strain>
    </source>
</reference>
<protein>
    <submittedName>
        <fullName evidence="2">Uncharacterized protein</fullName>
    </submittedName>
</protein>
<keyword evidence="3" id="KW-1185">Reference proteome</keyword>
<evidence type="ECO:0000313" key="2">
    <source>
        <dbReference type="EMBL" id="PTB57932.1"/>
    </source>
</evidence>
<dbReference type="AlphaFoldDB" id="A0A2T4ALM4"/>
<evidence type="ECO:0000313" key="3">
    <source>
        <dbReference type="Proteomes" id="UP000241690"/>
    </source>
</evidence>
<name>A0A2T4ALM4_TRIHA</name>
<dbReference type="RefSeq" id="XP_024777609.1">
    <property type="nucleotide sequence ID" value="XM_024922804.1"/>
</dbReference>
<dbReference type="GeneID" id="36631387"/>
<accession>A0A2T4ALM4</accession>
<proteinExistence type="predicted"/>
<gene>
    <name evidence="2" type="ORF">M431DRAFT_79374</name>
</gene>
<dbReference type="Proteomes" id="UP000241690">
    <property type="component" value="Unassembled WGS sequence"/>
</dbReference>
<dbReference type="EMBL" id="KZ679677">
    <property type="protein sequence ID" value="PTB57932.1"/>
    <property type="molecule type" value="Genomic_DNA"/>
</dbReference>
<feature type="region of interest" description="Disordered" evidence="1">
    <location>
        <begin position="1"/>
        <end position="21"/>
    </location>
</feature>
<sequence>MPHAAEKNRKKSSSRTVERAQEFRMVHFPDRPLKRAPYADFSREEDCKRMLSDLLDWWTGKAQPPIMRSRRTSRDLEKETECMNGIRLEVERREYQENYENQSLRQRRGIQTELTLNTTCCQMAEDCRRYRILSEPQYVSQQILLPRTTYNPQSMTKTSQLYQDASPSPVSSPIVYTSSPATESSTVCSQSPALFTCPLCRSQSIDNHDGLCNTCKEEFTMSTSSFYEDDESILHSSACFPQHLASKSLCSYSGSVYSLDTSSTDDRKSTVSPILLDVADDPTLSVPLCWMIGDENITGPNKSGPASYQNQNRRASVEKEQLGLYDLDWADYYFDR</sequence>
<organism evidence="2 3">
    <name type="scientific">Trichoderma harzianum CBS 226.95</name>
    <dbReference type="NCBI Taxonomy" id="983964"/>
    <lineage>
        <taxon>Eukaryota</taxon>
        <taxon>Fungi</taxon>
        <taxon>Dikarya</taxon>
        <taxon>Ascomycota</taxon>
        <taxon>Pezizomycotina</taxon>
        <taxon>Sordariomycetes</taxon>
        <taxon>Hypocreomycetidae</taxon>
        <taxon>Hypocreales</taxon>
        <taxon>Hypocreaceae</taxon>
        <taxon>Trichoderma</taxon>
    </lineage>
</organism>
<evidence type="ECO:0000256" key="1">
    <source>
        <dbReference type="SAM" id="MobiDB-lite"/>
    </source>
</evidence>